<feature type="transmembrane region" description="Helical" evidence="1">
    <location>
        <begin position="24"/>
        <end position="49"/>
    </location>
</feature>
<evidence type="ECO:0008006" key="4">
    <source>
        <dbReference type="Google" id="ProtNLM"/>
    </source>
</evidence>
<feature type="transmembrane region" description="Helical" evidence="1">
    <location>
        <begin position="94"/>
        <end position="123"/>
    </location>
</feature>
<dbReference type="EMBL" id="JAUCGQ010000001">
    <property type="protein sequence ID" value="MDM7854895.1"/>
    <property type="molecule type" value="Genomic_DNA"/>
</dbReference>
<name>A0ABT7SFE5_9CELL</name>
<keyword evidence="1" id="KW-0472">Membrane</keyword>
<gene>
    <name evidence="2" type="ORF">QRT04_08130</name>
</gene>
<keyword evidence="3" id="KW-1185">Reference proteome</keyword>
<sequence length="131" mass="13210">MIDQPAPAPSSAAHSRPARSTTPWIVAAVAATVTLGPVGLAAVGEVWLLRAHPTSASQRNWRLFGLTALTTAFVTGLVGGIVGLVLGLEHPPTAWFAFIEGGIAGGVLGLLLGSCVGAVLVAVSHRQSAAE</sequence>
<proteinExistence type="predicted"/>
<reference evidence="2 3" key="1">
    <citation type="submission" date="2023-06" db="EMBL/GenBank/DDBJ databases">
        <title>Cellulomonas sp. MW4 Whole genome sequence.</title>
        <authorList>
            <person name="Park S."/>
        </authorList>
    </citation>
    <scope>NUCLEOTIDE SEQUENCE [LARGE SCALE GENOMIC DNA]</scope>
    <source>
        <strain evidence="2 3">MW4</strain>
    </source>
</reference>
<evidence type="ECO:0000313" key="3">
    <source>
        <dbReference type="Proteomes" id="UP001529338"/>
    </source>
</evidence>
<dbReference type="RefSeq" id="WP_289454716.1">
    <property type="nucleotide sequence ID" value="NZ_JAUCGQ010000001.1"/>
</dbReference>
<accession>A0ABT7SFE5</accession>
<organism evidence="2 3">
    <name type="scientific">Cellulomonas alba</name>
    <dbReference type="NCBI Taxonomy" id="3053467"/>
    <lineage>
        <taxon>Bacteria</taxon>
        <taxon>Bacillati</taxon>
        <taxon>Actinomycetota</taxon>
        <taxon>Actinomycetes</taxon>
        <taxon>Micrococcales</taxon>
        <taxon>Cellulomonadaceae</taxon>
        <taxon>Cellulomonas</taxon>
    </lineage>
</organism>
<evidence type="ECO:0000256" key="1">
    <source>
        <dbReference type="SAM" id="Phobius"/>
    </source>
</evidence>
<keyword evidence="1" id="KW-0812">Transmembrane</keyword>
<protein>
    <recommendedName>
        <fullName evidence="4">MotA/TolQ/ExbB proton channel domain-containing protein</fullName>
    </recommendedName>
</protein>
<evidence type="ECO:0000313" key="2">
    <source>
        <dbReference type="EMBL" id="MDM7854895.1"/>
    </source>
</evidence>
<comment type="caution">
    <text evidence="2">The sequence shown here is derived from an EMBL/GenBank/DDBJ whole genome shotgun (WGS) entry which is preliminary data.</text>
</comment>
<keyword evidence="1" id="KW-1133">Transmembrane helix</keyword>
<feature type="transmembrane region" description="Helical" evidence="1">
    <location>
        <begin position="61"/>
        <end position="88"/>
    </location>
</feature>
<dbReference type="Proteomes" id="UP001529338">
    <property type="component" value="Unassembled WGS sequence"/>
</dbReference>